<keyword evidence="8 9" id="KW-0472">Membrane</keyword>
<dbReference type="Pfam" id="PF00664">
    <property type="entry name" value="ABC_membrane"/>
    <property type="match status" value="1"/>
</dbReference>
<keyword evidence="13" id="KW-1185">Reference proteome</keyword>
<feature type="domain" description="ABC transporter" evidence="10">
    <location>
        <begin position="344"/>
        <end position="577"/>
    </location>
</feature>
<dbReference type="PROSITE" id="PS50929">
    <property type="entry name" value="ABC_TM1F"/>
    <property type="match status" value="1"/>
</dbReference>
<dbReference type="InterPro" id="IPR017871">
    <property type="entry name" value="ABC_transporter-like_CS"/>
</dbReference>
<evidence type="ECO:0000256" key="3">
    <source>
        <dbReference type="ARBA" id="ARBA00022519"/>
    </source>
</evidence>
<keyword evidence="7 9" id="KW-1133">Transmembrane helix</keyword>
<evidence type="ECO:0000256" key="4">
    <source>
        <dbReference type="ARBA" id="ARBA00022692"/>
    </source>
</evidence>
<proteinExistence type="predicted"/>
<dbReference type="SUPFAM" id="SSF52540">
    <property type="entry name" value="P-loop containing nucleoside triphosphate hydrolases"/>
    <property type="match status" value="1"/>
</dbReference>
<comment type="subcellular location">
    <subcellularLocation>
        <location evidence="1">Cell membrane</location>
        <topology evidence="1">Multi-pass membrane protein</topology>
    </subcellularLocation>
</comment>
<evidence type="ECO:0000256" key="7">
    <source>
        <dbReference type="ARBA" id="ARBA00022989"/>
    </source>
</evidence>
<dbReference type="PANTHER" id="PTHR24221">
    <property type="entry name" value="ATP-BINDING CASSETTE SUB-FAMILY B"/>
    <property type="match status" value="1"/>
</dbReference>
<dbReference type="InterPro" id="IPR027417">
    <property type="entry name" value="P-loop_NTPase"/>
</dbReference>
<dbReference type="EMBL" id="JARJLM010000658">
    <property type="protein sequence ID" value="MDF3839201.1"/>
    <property type="molecule type" value="Genomic_DNA"/>
</dbReference>
<dbReference type="RefSeq" id="WP_276268967.1">
    <property type="nucleotide sequence ID" value="NZ_JARJLM010000658.1"/>
</dbReference>
<name>A0ABT6B5H3_9BURK</name>
<feature type="transmembrane region" description="Helical" evidence="9">
    <location>
        <begin position="20"/>
        <end position="42"/>
    </location>
</feature>
<dbReference type="Proteomes" id="UP001216674">
    <property type="component" value="Unassembled WGS sequence"/>
</dbReference>
<reference evidence="12 13" key="1">
    <citation type="submission" date="2023-03" db="EMBL/GenBank/DDBJ databases">
        <title>Draft assemblies of triclosan tolerant bacteria isolated from returned activated sludge.</title>
        <authorList>
            <person name="Van Hamelsveld S."/>
        </authorList>
    </citation>
    <scope>NUCLEOTIDE SEQUENCE [LARGE SCALE GENOMIC DNA]</scope>
    <source>
        <strain evidence="12 13">GW210010_S58</strain>
    </source>
</reference>
<dbReference type="PROSITE" id="PS00211">
    <property type="entry name" value="ABC_TRANSPORTER_1"/>
    <property type="match status" value="1"/>
</dbReference>
<dbReference type="InterPro" id="IPR036640">
    <property type="entry name" value="ABC1_TM_sf"/>
</dbReference>
<keyword evidence="5" id="KW-0547">Nucleotide-binding</keyword>
<feature type="transmembrane region" description="Helical" evidence="9">
    <location>
        <begin position="139"/>
        <end position="158"/>
    </location>
</feature>
<dbReference type="Gene3D" id="1.20.1560.10">
    <property type="entry name" value="ABC transporter type 1, transmembrane domain"/>
    <property type="match status" value="1"/>
</dbReference>
<evidence type="ECO:0000256" key="6">
    <source>
        <dbReference type="ARBA" id="ARBA00022840"/>
    </source>
</evidence>
<evidence type="ECO:0000259" key="11">
    <source>
        <dbReference type="PROSITE" id="PS50929"/>
    </source>
</evidence>
<evidence type="ECO:0000256" key="5">
    <source>
        <dbReference type="ARBA" id="ARBA00022741"/>
    </source>
</evidence>
<evidence type="ECO:0000256" key="9">
    <source>
        <dbReference type="SAM" id="Phobius"/>
    </source>
</evidence>
<keyword evidence="2" id="KW-1003">Cell membrane</keyword>
<evidence type="ECO:0000313" key="12">
    <source>
        <dbReference type="EMBL" id="MDF3839201.1"/>
    </source>
</evidence>
<dbReference type="InterPro" id="IPR039421">
    <property type="entry name" value="Type_1_exporter"/>
</dbReference>
<keyword evidence="6 12" id="KW-0067">ATP-binding</keyword>
<comment type="caution">
    <text evidence="12">The sequence shown here is derived from an EMBL/GenBank/DDBJ whole genome shotgun (WGS) entry which is preliminary data.</text>
</comment>
<keyword evidence="3" id="KW-0997">Cell inner membrane</keyword>
<dbReference type="InterPro" id="IPR003439">
    <property type="entry name" value="ABC_transporter-like_ATP-bd"/>
</dbReference>
<dbReference type="Gene3D" id="3.40.50.300">
    <property type="entry name" value="P-loop containing nucleotide triphosphate hydrolases"/>
    <property type="match status" value="1"/>
</dbReference>
<dbReference type="GO" id="GO:0005524">
    <property type="term" value="F:ATP binding"/>
    <property type="evidence" value="ECO:0007669"/>
    <property type="project" value="UniProtKB-KW"/>
</dbReference>
<dbReference type="SUPFAM" id="SSF90123">
    <property type="entry name" value="ABC transporter transmembrane region"/>
    <property type="match status" value="1"/>
</dbReference>
<dbReference type="InterPro" id="IPR003593">
    <property type="entry name" value="AAA+_ATPase"/>
</dbReference>
<dbReference type="InterPro" id="IPR011527">
    <property type="entry name" value="ABC1_TM_dom"/>
</dbReference>
<dbReference type="PANTHER" id="PTHR24221:SF590">
    <property type="entry name" value="COMPONENT LINKED WITH THE ASSEMBLY OF CYTOCHROME' TRANSPORT TRANSMEMBRANE ATP-BINDING PROTEIN ABC TRANSPORTER CYDD-RELATED"/>
    <property type="match status" value="1"/>
</dbReference>
<keyword evidence="4 9" id="KW-0812">Transmembrane</keyword>
<gene>
    <name evidence="12" type="ORF">P3W85_40630</name>
</gene>
<feature type="transmembrane region" description="Helical" evidence="9">
    <location>
        <begin position="247"/>
        <end position="268"/>
    </location>
</feature>
<evidence type="ECO:0000256" key="8">
    <source>
        <dbReference type="ARBA" id="ARBA00023136"/>
    </source>
</evidence>
<dbReference type="SMART" id="SM00382">
    <property type="entry name" value="AAA"/>
    <property type="match status" value="1"/>
</dbReference>
<dbReference type="Pfam" id="PF00005">
    <property type="entry name" value="ABC_tran"/>
    <property type="match status" value="1"/>
</dbReference>
<sequence>MRSDAGAAPLLRLLLGQWRYLLPALGLVMLAVLAELAPYLLFYQAAQWIVAGVAEPSAWFRLAGGLALASTARYVLLTGAGALSHQAAFRLLCALRQAIVHKLAQQPLPKLAGYRSGELVRTVLQEVEQIEGYIAHHSVDLSAAVIGPLAAGALLAWLDWRLALAALLTLLPATGAQAWLFRDLSQQIARYQHATATLHAAVIDYVRAVPVMKVFLLDSRSFAQMRAALATYHHCVSDFARRIVPGWSAFSSLLSANLLFTLPLAWWLHARGELDIPGLVLALALASGGLRPLQRAVTLTSKLQETRLTVDKISALLRPATEASNVDAPALPDDAQAAKPPPALRIRGLSLTRGARRVLDDINLDVAAGSMVAVVGRSGAGKSSLAMALGGLLAPDRGYIQVGGQALAGLSDATRAARIAVVTQHSFLFRGSIADNLRLASPVASDTALRRAASVAQADDFIMALPERYDTLLGEGGLRLSGGEAQRLAIARAILADTPLLILDEATAFADALIERAFLAALRAQAPHRTIVAITHRLHALPWANQIVVLDGGRVVASGPHDALLATVPLYQALWERQWLSNSTPQDAAGAARRLRA</sequence>
<evidence type="ECO:0000313" key="13">
    <source>
        <dbReference type="Proteomes" id="UP001216674"/>
    </source>
</evidence>
<accession>A0ABT6B5H3</accession>
<organism evidence="12 13">
    <name type="scientific">Cupriavidus basilensis</name>
    <dbReference type="NCBI Taxonomy" id="68895"/>
    <lineage>
        <taxon>Bacteria</taxon>
        <taxon>Pseudomonadati</taxon>
        <taxon>Pseudomonadota</taxon>
        <taxon>Betaproteobacteria</taxon>
        <taxon>Burkholderiales</taxon>
        <taxon>Burkholderiaceae</taxon>
        <taxon>Cupriavidus</taxon>
    </lineage>
</organism>
<protein>
    <submittedName>
        <fullName evidence="12">ABC transporter ATP-binding protein</fullName>
    </submittedName>
</protein>
<evidence type="ECO:0000259" key="10">
    <source>
        <dbReference type="PROSITE" id="PS50893"/>
    </source>
</evidence>
<evidence type="ECO:0000256" key="2">
    <source>
        <dbReference type="ARBA" id="ARBA00022475"/>
    </source>
</evidence>
<feature type="domain" description="ABC transmembrane type-1" evidence="11">
    <location>
        <begin position="24"/>
        <end position="305"/>
    </location>
</feature>
<dbReference type="PROSITE" id="PS50893">
    <property type="entry name" value="ABC_TRANSPORTER_2"/>
    <property type="match status" value="1"/>
</dbReference>
<feature type="transmembrane region" description="Helical" evidence="9">
    <location>
        <begin position="164"/>
        <end position="181"/>
    </location>
</feature>
<evidence type="ECO:0000256" key="1">
    <source>
        <dbReference type="ARBA" id="ARBA00004651"/>
    </source>
</evidence>